<dbReference type="Gene3D" id="3.40.50.620">
    <property type="entry name" value="HUPs"/>
    <property type="match status" value="2"/>
</dbReference>
<keyword evidence="5 9" id="KW-0067">ATP-binding</keyword>
<evidence type="ECO:0000256" key="1">
    <source>
        <dbReference type="ARBA" id="ARBA00005594"/>
    </source>
</evidence>
<dbReference type="PATRIC" id="fig|1618569.3.peg.822"/>
<dbReference type="AlphaFoldDB" id="A0A0G0NAQ2"/>
<evidence type="ECO:0000256" key="5">
    <source>
        <dbReference type="ARBA" id="ARBA00022840"/>
    </source>
</evidence>
<dbReference type="GO" id="GO:0005737">
    <property type="term" value="C:cytoplasm"/>
    <property type="evidence" value="ECO:0007669"/>
    <property type="project" value="InterPro"/>
</dbReference>
<feature type="region of interest" description="Disordered" evidence="10">
    <location>
        <begin position="1"/>
        <end position="20"/>
    </location>
</feature>
<dbReference type="GO" id="GO:0004814">
    <property type="term" value="F:arginine-tRNA ligase activity"/>
    <property type="evidence" value="ECO:0007669"/>
    <property type="project" value="UniProtKB-EC"/>
</dbReference>
<evidence type="ECO:0000256" key="3">
    <source>
        <dbReference type="ARBA" id="ARBA00022598"/>
    </source>
</evidence>
<comment type="similarity">
    <text evidence="1 9">Belongs to the class-I aminoacyl-tRNA synthetase family.</text>
</comment>
<dbReference type="Gene3D" id="1.10.730.10">
    <property type="entry name" value="Isoleucyl-tRNA Synthetase, Domain 1"/>
    <property type="match status" value="1"/>
</dbReference>
<evidence type="ECO:0000256" key="7">
    <source>
        <dbReference type="ARBA" id="ARBA00023146"/>
    </source>
</evidence>
<protein>
    <recommendedName>
        <fullName evidence="2">arginine--tRNA ligase</fullName>
        <ecNumber evidence="2">6.1.1.19</ecNumber>
    </recommendedName>
</protein>
<dbReference type="SUPFAM" id="SSF52374">
    <property type="entry name" value="Nucleotidylyl transferase"/>
    <property type="match status" value="1"/>
</dbReference>
<dbReference type="SUPFAM" id="SSF47323">
    <property type="entry name" value="Anticodon-binding domain of a subclass of class I aminoacyl-tRNA synthetases"/>
    <property type="match status" value="1"/>
</dbReference>
<dbReference type="PRINTS" id="PR01038">
    <property type="entry name" value="TRNASYNTHARG"/>
</dbReference>
<dbReference type="InterPro" id="IPR001278">
    <property type="entry name" value="Arg-tRNA-ligase"/>
</dbReference>
<evidence type="ECO:0000256" key="10">
    <source>
        <dbReference type="SAM" id="MobiDB-lite"/>
    </source>
</evidence>
<keyword evidence="6 9" id="KW-0648">Protein biosynthesis</keyword>
<dbReference type="InterPro" id="IPR008909">
    <property type="entry name" value="DALR_anticod-bd"/>
</dbReference>
<evidence type="ECO:0000313" key="12">
    <source>
        <dbReference type="EMBL" id="KKQ74171.1"/>
    </source>
</evidence>
<keyword evidence="4 9" id="KW-0547">Nucleotide-binding</keyword>
<dbReference type="PANTHER" id="PTHR11956:SF5">
    <property type="entry name" value="ARGININE--TRNA LIGASE, CYTOPLASMIC"/>
    <property type="match status" value="1"/>
</dbReference>
<evidence type="ECO:0000256" key="2">
    <source>
        <dbReference type="ARBA" id="ARBA00012837"/>
    </source>
</evidence>
<evidence type="ECO:0000313" key="13">
    <source>
        <dbReference type="Proteomes" id="UP000034181"/>
    </source>
</evidence>
<dbReference type="GO" id="GO:0005524">
    <property type="term" value="F:ATP binding"/>
    <property type="evidence" value="ECO:0007669"/>
    <property type="project" value="UniProtKB-KW"/>
</dbReference>
<sequence length="619" mass="69951">MTHEQKKEQETDRLSRQTNPMDMLQGLYLNSIEIKEVDPRKLMPKEAPGHSTADFGVPMFPLAKVLGRDPTQIADNVVEQLKAANHPWIKNAKVEGNYANIELDINIFGRDIVSQILAEGSEYGKEDVGQGRRIVIDMSSPNIAKRMSYGHLRSTIIGDSLARIYRATGHEVIRDNHIGDWGTQFGKLIEAIKLWGDEEAIINSEDPVGELQNLYVQFHDEIDKEMEQSKEDIRQRLLAGEDVKGYKDIVESLAQAVVKRKNLGRNEVDMEKVEADAIDRLATSKLEVKGREWFKKLEGGDPEARRIWQLCIDLSMKEFEKIYGILGVKFEEVLGESFYEPMLQDVMREVSESDASSISNGALVVDMQDANLGVVGEDQKLYFQQLFEILRRLGHPIGDNSTHVYFGMVSLKEGKMSTRKGRVILLKDVIDEGLSRADALLAEQEVFQENPELRADTARKVAVGALKWNDLYQGAERSIVFDWDTALNFDGESGPYVQYAAVRANTILEKAGTNIEEVKQLRVEETEEVYQSKPERELTKSLAQYSSALTEALETNGPNKITEYVYKLAKLYSQFYREVSVLRAETETQKATRLRLCVATAHVITNSLGLLGIEVPQRM</sequence>
<dbReference type="InterPro" id="IPR014729">
    <property type="entry name" value="Rossmann-like_a/b/a_fold"/>
</dbReference>
<reference evidence="12 13" key="1">
    <citation type="journal article" date="2015" name="Nature">
        <title>rRNA introns, odd ribosomes, and small enigmatic genomes across a large radiation of phyla.</title>
        <authorList>
            <person name="Brown C.T."/>
            <person name="Hug L.A."/>
            <person name="Thomas B.C."/>
            <person name="Sharon I."/>
            <person name="Castelle C.J."/>
            <person name="Singh A."/>
            <person name="Wilkins M.J."/>
            <person name="Williams K.H."/>
            <person name="Banfield J.F."/>
        </authorList>
    </citation>
    <scope>NUCLEOTIDE SEQUENCE [LARGE SCALE GENOMIC DNA]</scope>
</reference>
<dbReference type="Pfam" id="PF03485">
    <property type="entry name" value="Arg_tRNA_synt_N"/>
    <property type="match status" value="1"/>
</dbReference>
<dbReference type="EC" id="6.1.1.19" evidence="2"/>
<evidence type="ECO:0000259" key="11">
    <source>
        <dbReference type="SMART" id="SM00836"/>
    </source>
</evidence>
<dbReference type="GO" id="GO:0006420">
    <property type="term" value="P:arginyl-tRNA aminoacylation"/>
    <property type="evidence" value="ECO:0007669"/>
    <property type="project" value="InterPro"/>
</dbReference>
<name>A0A0G0NAQ2_9BACT</name>
<dbReference type="EMBL" id="LBUZ01000039">
    <property type="protein sequence ID" value="KKQ74171.1"/>
    <property type="molecule type" value="Genomic_DNA"/>
</dbReference>
<evidence type="ECO:0000256" key="8">
    <source>
        <dbReference type="ARBA" id="ARBA00049339"/>
    </source>
</evidence>
<dbReference type="CDD" id="cd07956">
    <property type="entry name" value="Anticodon_Ia_Arg"/>
    <property type="match status" value="1"/>
</dbReference>
<dbReference type="InterPro" id="IPR036695">
    <property type="entry name" value="Arg-tRNA-synth_N_sf"/>
</dbReference>
<feature type="compositionally biased region" description="Basic and acidic residues" evidence="10">
    <location>
        <begin position="1"/>
        <end position="15"/>
    </location>
</feature>
<accession>A0A0G0NAQ2</accession>
<feature type="domain" description="DALR anticodon binding" evidence="11">
    <location>
        <begin position="497"/>
        <end position="619"/>
    </location>
</feature>
<dbReference type="SUPFAM" id="SSF55190">
    <property type="entry name" value="Arginyl-tRNA synthetase (ArgRS), N-terminal 'additional' domain"/>
    <property type="match status" value="1"/>
</dbReference>
<evidence type="ECO:0000256" key="9">
    <source>
        <dbReference type="RuleBase" id="RU363038"/>
    </source>
</evidence>
<dbReference type="InterPro" id="IPR005148">
    <property type="entry name" value="Arg-tRNA-synth_N"/>
</dbReference>
<gene>
    <name evidence="12" type="ORF">US96_C0039G0007</name>
</gene>
<proteinExistence type="inferred from homology"/>
<dbReference type="Gene3D" id="3.30.1360.70">
    <property type="entry name" value="Arginyl tRNA synthetase N-terminal domain"/>
    <property type="match status" value="1"/>
</dbReference>
<dbReference type="InterPro" id="IPR009080">
    <property type="entry name" value="tRNAsynth_Ia_anticodon-bd"/>
</dbReference>
<evidence type="ECO:0000256" key="4">
    <source>
        <dbReference type="ARBA" id="ARBA00022741"/>
    </source>
</evidence>
<dbReference type="PANTHER" id="PTHR11956">
    <property type="entry name" value="ARGINYL-TRNA SYNTHETASE"/>
    <property type="match status" value="1"/>
</dbReference>
<dbReference type="SMART" id="SM00836">
    <property type="entry name" value="DALR_1"/>
    <property type="match status" value="1"/>
</dbReference>
<dbReference type="Proteomes" id="UP000034181">
    <property type="component" value="Unassembled WGS sequence"/>
</dbReference>
<comment type="catalytic activity">
    <reaction evidence="8">
        <text>tRNA(Arg) + L-arginine + ATP = L-arginyl-tRNA(Arg) + AMP + diphosphate</text>
        <dbReference type="Rhea" id="RHEA:20301"/>
        <dbReference type="Rhea" id="RHEA-COMP:9658"/>
        <dbReference type="Rhea" id="RHEA-COMP:9673"/>
        <dbReference type="ChEBI" id="CHEBI:30616"/>
        <dbReference type="ChEBI" id="CHEBI:32682"/>
        <dbReference type="ChEBI" id="CHEBI:33019"/>
        <dbReference type="ChEBI" id="CHEBI:78442"/>
        <dbReference type="ChEBI" id="CHEBI:78513"/>
        <dbReference type="ChEBI" id="CHEBI:456215"/>
        <dbReference type="EC" id="6.1.1.19"/>
    </reaction>
</comment>
<keyword evidence="7 9" id="KW-0030">Aminoacyl-tRNA synthetase</keyword>
<keyword evidence="3 9" id="KW-0436">Ligase</keyword>
<evidence type="ECO:0000256" key="6">
    <source>
        <dbReference type="ARBA" id="ARBA00022917"/>
    </source>
</evidence>
<dbReference type="Pfam" id="PF00750">
    <property type="entry name" value="tRNA-synt_1d"/>
    <property type="match status" value="1"/>
</dbReference>
<organism evidence="12 13">
    <name type="scientific">Candidatus Woesebacteria bacterium GW2011_GWB1_38_5b</name>
    <dbReference type="NCBI Taxonomy" id="1618569"/>
    <lineage>
        <taxon>Bacteria</taxon>
        <taxon>Candidatus Woeseibacteriota</taxon>
    </lineage>
</organism>
<dbReference type="InterPro" id="IPR035684">
    <property type="entry name" value="ArgRS_core"/>
</dbReference>
<dbReference type="Pfam" id="PF05746">
    <property type="entry name" value="DALR_1"/>
    <property type="match status" value="1"/>
</dbReference>
<comment type="caution">
    <text evidence="12">The sequence shown here is derived from an EMBL/GenBank/DDBJ whole genome shotgun (WGS) entry which is preliminary data.</text>
</comment>